<name>A0A2K3DBX8_CHLRE</name>
<dbReference type="KEGG" id="cre:CHLRE_10g461575v5"/>
<keyword evidence="2" id="KW-1185">Reference proteome</keyword>
<evidence type="ECO:0000313" key="2">
    <source>
        <dbReference type="Proteomes" id="UP000006906"/>
    </source>
</evidence>
<evidence type="ECO:0000313" key="1">
    <source>
        <dbReference type="EMBL" id="PNW78031.1"/>
    </source>
</evidence>
<sequence length="260" mass="27465">MQSRPRSSDLAARASQQHSLQRCSQTSTQHLAASPSAVAALARLASSVQCLGHRRFVVARPQPQTPRNVKVCASWTWRHPTDSIFQELEQQVGQVVLGGGGKVPAQATAESKKLKKQLLCSGSTQSGASRLDRLWTVKFMAVGQLMDGEVESWGLVVRVARPPGGSGSGSRNADAAASAASAAGVVGVMLRTQISWERVEDAASVFKVGDKLRAVILIHPGISQWGALLSTKVLESNHGACLRAADVCMCGMSCVRASAL</sequence>
<evidence type="ECO:0008006" key="3">
    <source>
        <dbReference type="Google" id="ProtNLM"/>
    </source>
</evidence>
<dbReference type="Gramene" id="PNW78031">
    <property type="protein sequence ID" value="PNW78031"/>
    <property type="gene ID" value="CHLRE_10g461575v5"/>
</dbReference>
<organism evidence="1 2">
    <name type="scientific">Chlamydomonas reinhardtii</name>
    <name type="common">Chlamydomonas smithii</name>
    <dbReference type="NCBI Taxonomy" id="3055"/>
    <lineage>
        <taxon>Eukaryota</taxon>
        <taxon>Viridiplantae</taxon>
        <taxon>Chlorophyta</taxon>
        <taxon>core chlorophytes</taxon>
        <taxon>Chlorophyceae</taxon>
        <taxon>CS clade</taxon>
        <taxon>Chlamydomonadales</taxon>
        <taxon>Chlamydomonadaceae</taxon>
        <taxon>Chlamydomonas</taxon>
    </lineage>
</organism>
<dbReference type="RefSeq" id="XP_042920560.1">
    <property type="nucleotide sequence ID" value="XM_043067163.1"/>
</dbReference>
<dbReference type="AlphaFoldDB" id="A0A2K3DBX8"/>
<gene>
    <name evidence="1" type="ORF">CHLRE_10g461575v5</name>
</gene>
<dbReference type="GeneID" id="66055152"/>
<dbReference type="ExpressionAtlas" id="A0A2K3DBX8">
    <property type="expression patterns" value="baseline"/>
</dbReference>
<reference evidence="1 2" key="1">
    <citation type="journal article" date="2007" name="Science">
        <title>The Chlamydomonas genome reveals the evolution of key animal and plant functions.</title>
        <authorList>
            <person name="Merchant S.S."/>
            <person name="Prochnik S.E."/>
            <person name="Vallon O."/>
            <person name="Harris E.H."/>
            <person name="Karpowicz S.J."/>
            <person name="Witman G.B."/>
            <person name="Terry A."/>
            <person name="Salamov A."/>
            <person name="Fritz-Laylin L.K."/>
            <person name="Marechal-Drouard L."/>
            <person name="Marshall W.F."/>
            <person name="Qu L.H."/>
            <person name="Nelson D.R."/>
            <person name="Sanderfoot A.A."/>
            <person name="Spalding M.H."/>
            <person name="Kapitonov V.V."/>
            <person name="Ren Q."/>
            <person name="Ferris P."/>
            <person name="Lindquist E."/>
            <person name="Shapiro H."/>
            <person name="Lucas S.M."/>
            <person name="Grimwood J."/>
            <person name="Schmutz J."/>
            <person name="Cardol P."/>
            <person name="Cerutti H."/>
            <person name="Chanfreau G."/>
            <person name="Chen C.L."/>
            <person name="Cognat V."/>
            <person name="Croft M.T."/>
            <person name="Dent R."/>
            <person name="Dutcher S."/>
            <person name="Fernandez E."/>
            <person name="Fukuzawa H."/>
            <person name="Gonzalez-Ballester D."/>
            <person name="Gonzalez-Halphen D."/>
            <person name="Hallmann A."/>
            <person name="Hanikenne M."/>
            <person name="Hippler M."/>
            <person name="Inwood W."/>
            <person name="Jabbari K."/>
            <person name="Kalanon M."/>
            <person name="Kuras R."/>
            <person name="Lefebvre P.A."/>
            <person name="Lemaire S.D."/>
            <person name="Lobanov A.V."/>
            <person name="Lohr M."/>
            <person name="Manuell A."/>
            <person name="Meier I."/>
            <person name="Mets L."/>
            <person name="Mittag M."/>
            <person name="Mittelmeier T."/>
            <person name="Moroney J.V."/>
            <person name="Moseley J."/>
            <person name="Napoli C."/>
            <person name="Nedelcu A.M."/>
            <person name="Niyogi K."/>
            <person name="Novoselov S.V."/>
            <person name="Paulsen I.T."/>
            <person name="Pazour G."/>
            <person name="Purton S."/>
            <person name="Ral J.P."/>
            <person name="Riano-Pachon D.M."/>
            <person name="Riekhof W."/>
            <person name="Rymarquis L."/>
            <person name="Schroda M."/>
            <person name="Stern D."/>
            <person name="Umen J."/>
            <person name="Willows R."/>
            <person name="Wilson N."/>
            <person name="Zimmer S.L."/>
            <person name="Allmer J."/>
            <person name="Balk J."/>
            <person name="Bisova K."/>
            <person name="Chen C.J."/>
            <person name="Elias M."/>
            <person name="Gendler K."/>
            <person name="Hauser C."/>
            <person name="Lamb M.R."/>
            <person name="Ledford H."/>
            <person name="Long J.C."/>
            <person name="Minagawa J."/>
            <person name="Page M.D."/>
            <person name="Pan J."/>
            <person name="Pootakham W."/>
            <person name="Roje S."/>
            <person name="Rose A."/>
            <person name="Stahlberg E."/>
            <person name="Terauchi A.M."/>
            <person name="Yang P."/>
            <person name="Ball S."/>
            <person name="Bowler C."/>
            <person name="Dieckmann C.L."/>
            <person name="Gladyshev V.N."/>
            <person name="Green P."/>
            <person name="Jorgensen R."/>
            <person name="Mayfield S."/>
            <person name="Mueller-Roeber B."/>
            <person name="Rajamani S."/>
            <person name="Sayre R.T."/>
            <person name="Brokstein P."/>
            <person name="Dubchak I."/>
            <person name="Goodstein D."/>
            <person name="Hornick L."/>
            <person name="Huang Y.W."/>
            <person name="Jhaveri J."/>
            <person name="Luo Y."/>
            <person name="Martinez D."/>
            <person name="Ngau W.C."/>
            <person name="Otillar B."/>
            <person name="Poliakov A."/>
            <person name="Porter A."/>
            <person name="Szajkowski L."/>
            <person name="Werner G."/>
            <person name="Zhou K."/>
            <person name="Grigoriev I.V."/>
            <person name="Rokhsar D.S."/>
            <person name="Grossman A.R."/>
        </authorList>
    </citation>
    <scope>NUCLEOTIDE SEQUENCE [LARGE SCALE GENOMIC DNA]</scope>
    <source>
        <strain evidence="2">CC-503</strain>
    </source>
</reference>
<dbReference type="PaxDb" id="3055-EDP08095"/>
<dbReference type="Proteomes" id="UP000006906">
    <property type="component" value="Chromosome 10"/>
</dbReference>
<dbReference type="EMBL" id="CM008971">
    <property type="protein sequence ID" value="PNW78031.1"/>
    <property type="molecule type" value="Genomic_DNA"/>
</dbReference>
<dbReference type="InParanoid" id="A0A2K3DBX8"/>
<dbReference type="InterPro" id="IPR012340">
    <property type="entry name" value="NA-bd_OB-fold"/>
</dbReference>
<dbReference type="Gene3D" id="2.40.50.140">
    <property type="entry name" value="Nucleic acid-binding proteins"/>
    <property type="match status" value="1"/>
</dbReference>
<accession>A0A2K3DBX8</accession>
<protein>
    <recommendedName>
        <fullName evidence="3">S1 motif domain-containing protein</fullName>
    </recommendedName>
</protein>
<proteinExistence type="predicted"/>